<feature type="coiled-coil region" evidence="1">
    <location>
        <begin position="26"/>
        <end position="53"/>
    </location>
</feature>
<accession>K9X0K5</accession>
<dbReference type="Pfam" id="PF21748">
    <property type="entry name" value="UPF0150"/>
    <property type="match status" value="1"/>
</dbReference>
<evidence type="ECO:0000313" key="2">
    <source>
        <dbReference type="EMBL" id="AFZ26145.1"/>
    </source>
</evidence>
<dbReference type="RefSeq" id="WP_015209388.1">
    <property type="nucleotide sequence ID" value="NC_019757.1"/>
</dbReference>
<dbReference type="InterPro" id="IPR049389">
    <property type="entry name" value="TTHA0281-like"/>
</dbReference>
<dbReference type="HOGENOM" id="CLU_114047_9_0_3"/>
<dbReference type="PATRIC" id="fig|56107.3.peg.4434"/>
<keyword evidence="3" id="KW-1185">Reference proteome</keyword>
<dbReference type="STRING" id="56107.Cylst_4035"/>
<proteinExistence type="predicted"/>
<dbReference type="EMBL" id="CP003642">
    <property type="protein sequence ID" value="AFZ26145.1"/>
    <property type="molecule type" value="Genomic_DNA"/>
</dbReference>
<evidence type="ECO:0008006" key="4">
    <source>
        <dbReference type="Google" id="ProtNLM"/>
    </source>
</evidence>
<dbReference type="Gene3D" id="3.30.160.250">
    <property type="match status" value="1"/>
</dbReference>
<dbReference type="OrthoDB" id="5471925at2"/>
<keyword evidence="1" id="KW-0175">Coiled coil</keyword>
<name>K9X0K5_9NOST</name>
<dbReference type="InterPro" id="IPR035069">
    <property type="entry name" value="TTHA1013/TTHA0281-like"/>
</dbReference>
<evidence type="ECO:0000313" key="3">
    <source>
        <dbReference type="Proteomes" id="UP000010475"/>
    </source>
</evidence>
<gene>
    <name evidence="2" type="ORF">Cylst_4035</name>
</gene>
<evidence type="ECO:0000256" key="1">
    <source>
        <dbReference type="SAM" id="Coils"/>
    </source>
</evidence>
<dbReference type="Proteomes" id="UP000010475">
    <property type="component" value="Chromosome"/>
</dbReference>
<dbReference type="SUPFAM" id="SSF143100">
    <property type="entry name" value="TTHA1013/TTHA0281-like"/>
    <property type="match status" value="1"/>
</dbReference>
<sequence>MENSFTAVFEKVDDWYIGYVQELPGANVQEKTLEEARESLREAIELILISNRELTEQQLYKIDKGGQDANPTRV</sequence>
<dbReference type="eggNOG" id="COG1598">
    <property type="taxonomic scope" value="Bacteria"/>
</dbReference>
<organism evidence="2 3">
    <name type="scientific">Cylindrospermum stagnale PCC 7417</name>
    <dbReference type="NCBI Taxonomy" id="56107"/>
    <lineage>
        <taxon>Bacteria</taxon>
        <taxon>Bacillati</taxon>
        <taxon>Cyanobacteriota</taxon>
        <taxon>Cyanophyceae</taxon>
        <taxon>Nostocales</taxon>
        <taxon>Nostocaceae</taxon>
        <taxon>Cylindrospermum</taxon>
    </lineage>
</organism>
<protein>
    <recommendedName>
        <fullName evidence="4">HicB-like antitoxin of toxin-antitoxin system domain-containing protein</fullName>
    </recommendedName>
</protein>
<reference evidence="2 3" key="1">
    <citation type="submission" date="2012-06" db="EMBL/GenBank/DDBJ databases">
        <title>Finished chromosome of genome of Cylindrospermum stagnale PCC 7417.</title>
        <authorList>
            <consortium name="US DOE Joint Genome Institute"/>
            <person name="Gugger M."/>
            <person name="Coursin T."/>
            <person name="Rippka R."/>
            <person name="Tandeau De Marsac N."/>
            <person name="Huntemann M."/>
            <person name="Wei C.-L."/>
            <person name="Han J."/>
            <person name="Detter J.C."/>
            <person name="Han C."/>
            <person name="Tapia R."/>
            <person name="Chen A."/>
            <person name="Kyrpides N."/>
            <person name="Mavromatis K."/>
            <person name="Markowitz V."/>
            <person name="Szeto E."/>
            <person name="Ivanova N."/>
            <person name="Pagani I."/>
            <person name="Pati A."/>
            <person name="Goodwin L."/>
            <person name="Nordberg H.P."/>
            <person name="Cantor M.N."/>
            <person name="Hua S.X."/>
            <person name="Woyke T."/>
            <person name="Kerfeld C.A."/>
        </authorList>
    </citation>
    <scope>NUCLEOTIDE SEQUENCE [LARGE SCALE GENOMIC DNA]</scope>
    <source>
        <strain evidence="2 3">PCC 7417</strain>
    </source>
</reference>
<dbReference type="KEGG" id="csg:Cylst_4035"/>
<dbReference type="AlphaFoldDB" id="K9X0K5"/>